<organism evidence="5 6">
    <name type="scientific">Peribacillus glennii</name>
    <dbReference type="NCBI Taxonomy" id="2303991"/>
    <lineage>
        <taxon>Bacteria</taxon>
        <taxon>Bacillati</taxon>
        <taxon>Bacillota</taxon>
        <taxon>Bacilli</taxon>
        <taxon>Bacillales</taxon>
        <taxon>Bacillaceae</taxon>
        <taxon>Peribacillus</taxon>
    </lineage>
</organism>
<accession>A0A372L6G2</accession>
<dbReference type="PANTHER" id="PTHR43479">
    <property type="entry name" value="ACREF/ENVCD OPERON REPRESSOR-RELATED"/>
    <property type="match status" value="1"/>
</dbReference>
<dbReference type="Gene3D" id="1.10.10.60">
    <property type="entry name" value="Homeodomain-like"/>
    <property type="match status" value="1"/>
</dbReference>
<dbReference type="PANTHER" id="PTHR43479:SF11">
    <property type="entry name" value="ACREF_ENVCD OPERON REPRESSOR-RELATED"/>
    <property type="match status" value="1"/>
</dbReference>
<feature type="domain" description="HTH tetR-type" evidence="4">
    <location>
        <begin position="1"/>
        <end position="55"/>
    </location>
</feature>
<dbReference type="RefSeq" id="WP_117324524.1">
    <property type="nucleotide sequence ID" value="NZ_QVTD01000024.1"/>
</dbReference>
<dbReference type="InterPro" id="IPR009057">
    <property type="entry name" value="Homeodomain-like_sf"/>
</dbReference>
<gene>
    <name evidence="5" type="ORF">D0466_21390</name>
</gene>
<dbReference type="SUPFAM" id="SSF48498">
    <property type="entry name" value="Tetracyclin repressor-like, C-terminal domain"/>
    <property type="match status" value="1"/>
</dbReference>
<proteinExistence type="predicted"/>
<comment type="caution">
    <text evidence="5">The sequence shown here is derived from an EMBL/GenBank/DDBJ whole genome shotgun (WGS) entry which is preliminary data.</text>
</comment>
<dbReference type="Gene3D" id="1.10.357.10">
    <property type="entry name" value="Tetracycline Repressor, domain 2"/>
    <property type="match status" value="1"/>
</dbReference>
<dbReference type="InterPro" id="IPR041490">
    <property type="entry name" value="KstR2_TetR_C"/>
</dbReference>
<dbReference type="GO" id="GO:0003677">
    <property type="term" value="F:DNA binding"/>
    <property type="evidence" value="ECO:0007669"/>
    <property type="project" value="UniProtKB-UniRule"/>
</dbReference>
<dbReference type="AlphaFoldDB" id="A0A372L6G2"/>
<keyword evidence="2 3" id="KW-0238">DNA-binding</keyword>
<dbReference type="Pfam" id="PF17932">
    <property type="entry name" value="TetR_C_24"/>
    <property type="match status" value="1"/>
</dbReference>
<sequence>MIETALTLFERYGFHGVSVNQIVNECGTSKGGFYHHFASKDELLFVIHDYFISYALTKAQEAIDSNQLPTEKMQKIITSFLKVFDLYKPHISVFYQESIYLKPQYVKAIKEKRQSYKQIIFAVIKEGIQTGEFRPELPVEITGMSILGMVNWSYKWYKKDGDKSIEEIADIYVDLILNSLLTDQAKQEWRFKDYFLKNN</sequence>
<protein>
    <submittedName>
        <fullName evidence="5">TetR/AcrR family transcriptional regulator</fullName>
    </submittedName>
</protein>
<dbReference type="PRINTS" id="PR00455">
    <property type="entry name" value="HTHTETR"/>
</dbReference>
<dbReference type="PROSITE" id="PS50977">
    <property type="entry name" value="HTH_TETR_2"/>
    <property type="match status" value="1"/>
</dbReference>
<reference evidence="5 6" key="1">
    <citation type="submission" date="2018-08" db="EMBL/GenBank/DDBJ databases">
        <title>Bacillus chawlae sp. nov., Bacillus glennii sp. nov., and Bacillus saganii sp. nov. Isolated from the Vehicle Assembly Building at Kennedy Space Center where the Viking Spacecraft were Assembled.</title>
        <authorList>
            <person name="Seuylemezian A."/>
            <person name="Vaishampayan P."/>
        </authorList>
    </citation>
    <scope>NUCLEOTIDE SEQUENCE [LARGE SCALE GENOMIC DNA]</scope>
    <source>
        <strain evidence="5 6">V44-8</strain>
    </source>
</reference>
<dbReference type="InterPro" id="IPR050624">
    <property type="entry name" value="HTH-type_Tx_Regulator"/>
</dbReference>
<dbReference type="EMBL" id="QVTD01000024">
    <property type="protein sequence ID" value="RFU60574.1"/>
    <property type="molecule type" value="Genomic_DNA"/>
</dbReference>
<evidence type="ECO:0000313" key="5">
    <source>
        <dbReference type="EMBL" id="RFU60574.1"/>
    </source>
</evidence>
<dbReference type="Pfam" id="PF00440">
    <property type="entry name" value="TetR_N"/>
    <property type="match status" value="1"/>
</dbReference>
<keyword evidence="1" id="KW-0678">Repressor</keyword>
<feature type="DNA-binding region" description="H-T-H motif" evidence="3">
    <location>
        <begin position="18"/>
        <end position="37"/>
    </location>
</feature>
<evidence type="ECO:0000256" key="1">
    <source>
        <dbReference type="ARBA" id="ARBA00022491"/>
    </source>
</evidence>
<dbReference type="InterPro" id="IPR036271">
    <property type="entry name" value="Tet_transcr_reg_TetR-rel_C_sf"/>
</dbReference>
<name>A0A372L6G2_9BACI</name>
<dbReference type="InterPro" id="IPR001647">
    <property type="entry name" value="HTH_TetR"/>
</dbReference>
<dbReference type="Proteomes" id="UP000262939">
    <property type="component" value="Unassembled WGS sequence"/>
</dbReference>
<evidence type="ECO:0000313" key="6">
    <source>
        <dbReference type="Proteomes" id="UP000262939"/>
    </source>
</evidence>
<evidence type="ECO:0000259" key="4">
    <source>
        <dbReference type="PROSITE" id="PS50977"/>
    </source>
</evidence>
<dbReference type="OrthoDB" id="9814200at2"/>
<evidence type="ECO:0000256" key="2">
    <source>
        <dbReference type="ARBA" id="ARBA00023125"/>
    </source>
</evidence>
<keyword evidence="6" id="KW-1185">Reference proteome</keyword>
<dbReference type="SUPFAM" id="SSF46689">
    <property type="entry name" value="Homeodomain-like"/>
    <property type="match status" value="1"/>
</dbReference>
<evidence type="ECO:0000256" key="3">
    <source>
        <dbReference type="PROSITE-ProRule" id="PRU00335"/>
    </source>
</evidence>